<evidence type="ECO:0000313" key="2">
    <source>
        <dbReference type="EMBL" id="AEA43502.1"/>
    </source>
</evidence>
<protein>
    <recommendedName>
        <fullName evidence="1">ER-bound oxygenase mpaB/mpaB'/Rubber oxygenase catalytic domain-containing protein</fullName>
    </recommendedName>
</protein>
<name>F2IEH8_FLUTR</name>
<dbReference type="GO" id="GO:0016491">
    <property type="term" value="F:oxidoreductase activity"/>
    <property type="evidence" value="ECO:0007669"/>
    <property type="project" value="InterPro"/>
</dbReference>
<dbReference type="InterPro" id="IPR037473">
    <property type="entry name" value="Lcp-like"/>
</dbReference>
<evidence type="ECO:0000313" key="3">
    <source>
        <dbReference type="Proteomes" id="UP000007463"/>
    </source>
</evidence>
<dbReference type="PANTHER" id="PTHR37539">
    <property type="entry name" value="SECRETED PROTEIN-RELATED"/>
    <property type="match status" value="1"/>
</dbReference>
<keyword evidence="3" id="KW-1185">Reference proteome</keyword>
<dbReference type="InterPro" id="IPR018713">
    <property type="entry name" value="MPAB/Lcp_cat_dom"/>
</dbReference>
<proteinExistence type="predicted"/>
<dbReference type="STRING" id="755732.Fluta_1508"/>
<dbReference type="PANTHER" id="PTHR37539:SF1">
    <property type="entry name" value="ER-BOUND OXYGENASE MPAB_MPAB'_RUBBER OXYGENASE CATALYTIC DOMAIN-CONTAINING PROTEIN"/>
    <property type="match status" value="1"/>
</dbReference>
<dbReference type="Pfam" id="PF09995">
    <property type="entry name" value="MPAB_Lcp_cat"/>
    <property type="match status" value="1"/>
</dbReference>
<dbReference type="HOGENOM" id="CLU_049598_0_0_10"/>
<organism evidence="2 3">
    <name type="scientific">Fluviicola taffensis (strain DSM 16823 / NCIMB 13979 / RW262)</name>
    <dbReference type="NCBI Taxonomy" id="755732"/>
    <lineage>
        <taxon>Bacteria</taxon>
        <taxon>Pseudomonadati</taxon>
        <taxon>Bacteroidota</taxon>
        <taxon>Flavobacteriia</taxon>
        <taxon>Flavobacteriales</taxon>
        <taxon>Crocinitomicaceae</taxon>
        <taxon>Fluviicola</taxon>
    </lineage>
</organism>
<evidence type="ECO:0000259" key="1">
    <source>
        <dbReference type="Pfam" id="PF09995"/>
    </source>
</evidence>
<accession>F2IEH8</accession>
<dbReference type="RefSeq" id="WP_013686273.1">
    <property type="nucleotide sequence ID" value="NC_015321.1"/>
</dbReference>
<dbReference type="Proteomes" id="UP000007463">
    <property type="component" value="Chromosome"/>
</dbReference>
<gene>
    <name evidence="2" type="ordered locus">Fluta_1508</name>
</gene>
<dbReference type="KEGG" id="fte:Fluta_1508"/>
<feature type="domain" description="ER-bound oxygenase mpaB/mpaB'/Rubber oxygenase catalytic" evidence="1">
    <location>
        <begin position="132"/>
        <end position="344"/>
    </location>
</feature>
<dbReference type="OrthoDB" id="6072815at2"/>
<sequence>MIPSRFYYPSPGFSIYWKSGNGKNLAEKLIGKLPEKTEIEAFIPRLFETDSLADQVIREVYQVHGFKQADSWIEALLANKQAECPESLIQLVNQTLETPSWLNAELLESGACLCRRSGSIGLMVLRNYCLMGGYESSAINKPLVFTGALKKGAAKRLTETTEFWVSIVGENAITNPQIGLKECLKIRLMHAYARVSILDEGKWQEADWGAPLNQWDMLATNLGFSIIFLDGLRKLGIKPTEEEIQGLFHFWKYVGSLLGTPAETFPETESDAIRAIYAWTITQAPADDDTIALAKALTLEPIDGPFPSRNWEKKLVYKTHLGYNWFFLGKTSCQTMQLPKTSWQIYPHIQRFFVRLAQPFVHWSGKSYHRSILCNRKAQIKVVNAYLKSHGRKTITDK</sequence>
<reference evidence="3" key="2">
    <citation type="submission" date="2011-02" db="EMBL/GenBank/DDBJ databases">
        <title>The complete genome of Fluviicola taffensis DSM 16823.</title>
        <authorList>
            <consortium name="US DOE Joint Genome Institute (JGI-PGF)"/>
            <person name="Lucas S."/>
            <person name="Copeland A."/>
            <person name="Lapidus A."/>
            <person name="Bruce D."/>
            <person name="Goodwin L."/>
            <person name="Pitluck S."/>
            <person name="Kyrpides N."/>
            <person name="Mavromatis K."/>
            <person name="Ivanova N."/>
            <person name="Mikhailova N."/>
            <person name="Pagani I."/>
            <person name="Chertkov O."/>
            <person name="Detter J.C."/>
            <person name="Han C."/>
            <person name="Tapia R."/>
            <person name="Land M."/>
            <person name="Hauser L."/>
            <person name="Markowitz V."/>
            <person name="Cheng J.-F."/>
            <person name="Hugenholtz P."/>
            <person name="Woyke T."/>
            <person name="Wu D."/>
            <person name="Tindall B."/>
            <person name="Pomrenke H.G."/>
            <person name="Brambilla E."/>
            <person name="Klenk H.-P."/>
            <person name="Eisen J.A."/>
        </authorList>
    </citation>
    <scope>NUCLEOTIDE SEQUENCE [LARGE SCALE GENOMIC DNA]</scope>
    <source>
        <strain evidence="3">DSM 16823 / RW262 / RW262</strain>
    </source>
</reference>
<dbReference type="EMBL" id="CP002542">
    <property type="protein sequence ID" value="AEA43502.1"/>
    <property type="molecule type" value="Genomic_DNA"/>
</dbReference>
<reference evidence="2 3" key="1">
    <citation type="journal article" date="2011" name="Stand. Genomic Sci.">
        <title>Complete genome sequence of the gliding freshwater bacterium Fluviicola taffensis type strain (RW262).</title>
        <authorList>
            <person name="Woyke T."/>
            <person name="Chertkov O."/>
            <person name="Lapidus A."/>
            <person name="Nolan M."/>
            <person name="Lucas S."/>
            <person name="Del Rio T.G."/>
            <person name="Tice H."/>
            <person name="Cheng J.F."/>
            <person name="Tapia R."/>
            <person name="Han C."/>
            <person name="Goodwin L."/>
            <person name="Pitluck S."/>
            <person name="Liolios K."/>
            <person name="Pagani I."/>
            <person name="Ivanova N."/>
            <person name="Huntemann M."/>
            <person name="Mavromatis K."/>
            <person name="Mikhailova N."/>
            <person name="Pati A."/>
            <person name="Chen A."/>
            <person name="Palaniappan K."/>
            <person name="Land M."/>
            <person name="Hauser L."/>
            <person name="Brambilla E.M."/>
            <person name="Rohde M."/>
            <person name="Mwirichia R."/>
            <person name="Sikorski J."/>
            <person name="Tindall B.J."/>
            <person name="Goker M."/>
            <person name="Bristow J."/>
            <person name="Eisen J.A."/>
            <person name="Markowitz V."/>
            <person name="Hugenholtz P."/>
            <person name="Klenk H.P."/>
            <person name="Kyrpides N.C."/>
        </authorList>
    </citation>
    <scope>NUCLEOTIDE SEQUENCE [LARGE SCALE GENOMIC DNA]</scope>
    <source>
        <strain evidence="3">DSM 16823 / RW262 / RW262</strain>
    </source>
</reference>
<dbReference type="AlphaFoldDB" id="F2IEH8"/>
<dbReference type="eggNOG" id="ENOG502Z7TF">
    <property type="taxonomic scope" value="Bacteria"/>
</dbReference>